<dbReference type="SUPFAM" id="SSF55961">
    <property type="entry name" value="Bet v1-like"/>
    <property type="match status" value="1"/>
</dbReference>
<dbReference type="InterPro" id="IPR017520">
    <property type="entry name" value="CHP03086"/>
</dbReference>
<gene>
    <name evidence="4" type="ORF">E1809_07380</name>
</gene>
<dbReference type="Gene3D" id="3.30.530.20">
    <property type="match status" value="1"/>
</dbReference>
<evidence type="ECO:0000259" key="2">
    <source>
        <dbReference type="Pfam" id="PF08327"/>
    </source>
</evidence>
<feature type="domain" description="Activator of Hsp90 ATPase homologue 1/2-like C-terminal" evidence="2">
    <location>
        <begin position="13"/>
        <end position="128"/>
    </location>
</feature>
<organism evidence="4 5">
    <name type="scientific">Arthrobacter terricola</name>
    <dbReference type="NCBI Taxonomy" id="2547396"/>
    <lineage>
        <taxon>Bacteria</taxon>
        <taxon>Bacillati</taxon>
        <taxon>Actinomycetota</taxon>
        <taxon>Actinomycetes</taxon>
        <taxon>Micrococcales</taxon>
        <taxon>Micrococcaceae</taxon>
        <taxon>Arthrobacter</taxon>
    </lineage>
</organism>
<accession>A0A4R5KQ13</accession>
<dbReference type="NCBIfam" id="TIGR03083">
    <property type="entry name" value="maleylpyruvate isomerase family mycothiol-dependent enzyme"/>
    <property type="match status" value="1"/>
</dbReference>
<evidence type="ECO:0000313" key="5">
    <source>
        <dbReference type="Proteomes" id="UP000295511"/>
    </source>
</evidence>
<dbReference type="OrthoDB" id="8755073at2"/>
<name>A0A4R5KQ13_9MICC</name>
<dbReference type="AlphaFoldDB" id="A0A4R5KQ13"/>
<dbReference type="InterPro" id="IPR017517">
    <property type="entry name" value="Maleyloyr_isom"/>
</dbReference>
<dbReference type="InterPro" id="IPR013538">
    <property type="entry name" value="ASHA1/2-like_C"/>
</dbReference>
<keyword evidence="5" id="KW-1185">Reference proteome</keyword>
<dbReference type="RefSeq" id="WP_133203582.1">
    <property type="nucleotide sequence ID" value="NZ_SMRU01000007.1"/>
</dbReference>
<evidence type="ECO:0000256" key="1">
    <source>
        <dbReference type="ARBA" id="ARBA00006817"/>
    </source>
</evidence>
<evidence type="ECO:0000259" key="3">
    <source>
        <dbReference type="Pfam" id="PF11716"/>
    </source>
</evidence>
<sequence length="326" mass="34863">MIYDKTVVLPLNVDQAFELITQPERLRRWQTVAARVDLRVGGEYRWTVTPGHHATGTFTEIEPGKRVVFTWGWEQPGAPADNVSTVAITLEPADGGTSVRLVHEGLPTPEAVAAHAEGWNHYLDRLVAQASVGDAGADEWAAAPAELNELTAADATLVIVQRVLAHITEADRQTQTPCADFNVAQLLDHLAGSVAGIAKALGAEVADDTAKSPEVRIADLAQPTLEAFYRRGLEGTVDMGFAELPATIVASILNLEFLVHAWDFAKALGLELSVADELTDYVEVLAQNTISEPVRAGGSFAPAQEVAETASSLERLVAFTGRAVLS</sequence>
<proteinExistence type="inferred from homology"/>
<dbReference type="CDD" id="cd07814">
    <property type="entry name" value="SRPBCC_CalC_Aha1-like"/>
    <property type="match status" value="1"/>
</dbReference>
<dbReference type="Proteomes" id="UP000295511">
    <property type="component" value="Unassembled WGS sequence"/>
</dbReference>
<dbReference type="GO" id="GO:0046872">
    <property type="term" value="F:metal ion binding"/>
    <property type="evidence" value="ECO:0007669"/>
    <property type="project" value="InterPro"/>
</dbReference>
<dbReference type="EMBL" id="SMRU01000007">
    <property type="protein sequence ID" value="TDF97823.1"/>
    <property type="molecule type" value="Genomic_DNA"/>
</dbReference>
<evidence type="ECO:0000313" key="4">
    <source>
        <dbReference type="EMBL" id="TDF97823.1"/>
    </source>
</evidence>
<comment type="similarity">
    <text evidence="1">Belongs to the AHA1 family.</text>
</comment>
<dbReference type="SUPFAM" id="SSF109854">
    <property type="entry name" value="DinB/YfiT-like putative metalloenzymes"/>
    <property type="match status" value="1"/>
</dbReference>
<dbReference type="Pfam" id="PF08327">
    <property type="entry name" value="AHSA1"/>
    <property type="match status" value="1"/>
</dbReference>
<dbReference type="InterPro" id="IPR024344">
    <property type="entry name" value="MDMPI_metal-binding"/>
</dbReference>
<comment type="caution">
    <text evidence="4">The sequence shown here is derived from an EMBL/GenBank/DDBJ whole genome shotgun (WGS) entry which is preliminary data.</text>
</comment>
<dbReference type="NCBIfam" id="TIGR03086">
    <property type="entry name" value="TIGR03086 family metal-binding protein"/>
    <property type="match status" value="1"/>
</dbReference>
<reference evidence="4 5" key="1">
    <citation type="submission" date="2019-03" db="EMBL/GenBank/DDBJ databases">
        <title>Whole genome sequence of Arthrobacter sp JH1-1.</title>
        <authorList>
            <person name="Trinh H.N."/>
        </authorList>
    </citation>
    <scope>NUCLEOTIDE SEQUENCE [LARGE SCALE GENOMIC DNA]</scope>
    <source>
        <strain evidence="4 5">JH1-1</strain>
    </source>
</reference>
<dbReference type="InterPro" id="IPR034660">
    <property type="entry name" value="DinB/YfiT-like"/>
</dbReference>
<dbReference type="Pfam" id="PF11716">
    <property type="entry name" value="MDMPI_N"/>
    <property type="match status" value="1"/>
</dbReference>
<dbReference type="InterPro" id="IPR023393">
    <property type="entry name" value="START-like_dom_sf"/>
</dbReference>
<feature type="domain" description="Mycothiol-dependent maleylpyruvate isomerase metal-binding" evidence="3">
    <location>
        <begin position="160"/>
        <end position="217"/>
    </location>
</feature>
<protein>
    <submittedName>
        <fullName evidence="4">TIGR03086 family protein</fullName>
    </submittedName>
</protein>